<dbReference type="EMBL" id="JBEDUW010000001">
    <property type="protein sequence ID" value="KAK9949987.1"/>
    <property type="molecule type" value="Genomic_DNA"/>
</dbReference>
<organism evidence="1 2">
    <name type="scientific">Rubus argutus</name>
    <name type="common">Southern blackberry</name>
    <dbReference type="NCBI Taxonomy" id="59490"/>
    <lineage>
        <taxon>Eukaryota</taxon>
        <taxon>Viridiplantae</taxon>
        <taxon>Streptophyta</taxon>
        <taxon>Embryophyta</taxon>
        <taxon>Tracheophyta</taxon>
        <taxon>Spermatophyta</taxon>
        <taxon>Magnoliopsida</taxon>
        <taxon>eudicotyledons</taxon>
        <taxon>Gunneridae</taxon>
        <taxon>Pentapetalae</taxon>
        <taxon>rosids</taxon>
        <taxon>fabids</taxon>
        <taxon>Rosales</taxon>
        <taxon>Rosaceae</taxon>
        <taxon>Rosoideae</taxon>
        <taxon>Rosoideae incertae sedis</taxon>
        <taxon>Rubus</taxon>
    </lineage>
</organism>
<name>A0AAW1YN96_RUBAR</name>
<evidence type="ECO:0008006" key="3">
    <source>
        <dbReference type="Google" id="ProtNLM"/>
    </source>
</evidence>
<keyword evidence="2" id="KW-1185">Reference proteome</keyword>
<evidence type="ECO:0000313" key="1">
    <source>
        <dbReference type="EMBL" id="KAK9949987.1"/>
    </source>
</evidence>
<proteinExistence type="predicted"/>
<accession>A0AAW1YN96</accession>
<gene>
    <name evidence="1" type="ORF">M0R45_005494</name>
</gene>
<reference evidence="1 2" key="1">
    <citation type="journal article" date="2023" name="G3 (Bethesda)">
        <title>A chromosome-length genome assembly and annotation of blackberry (Rubus argutus, cv. 'Hillquist').</title>
        <authorList>
            <person name="Bruna T."/>
            <person name="Aryal R."/>
            <person name="Dudchenko O."/>
            <person name="Sargent D.J."/>
            <person name="Mead D."/>
            <person name="Buti M."/>
            <person name="Cavallini A."/>
            <person name="Hytonen T."/>
            <person name="Andres J."/>
            <person name="Pham M."/>
            <person name="Weisz D."/>
            <person name="Mascagni F."/>
            <person name="Usai G."/>
            <person name="Natali L."/>
            <person name="Bassil N."/>
            <person name="Fernandez G.E."/>
            <person name="Lomsadze A."/>
            <person name="Armour M."/>
            <person name="Olukolu B."/>
            <person name="Poorten T."/>
            <person name="Britton C."/>
            <person name="Davik J."/>
            <person name="Ashrafi H."/>
            <person name="Aiden E.L."/>
            <person name="Borodovsky M."/>
            <person name="Worthington M."/>
        </authorList>
    </citation>
    <scope>NUCLEOTIDE SEQUENCE [LARGE SCALE GENOMIC DNA]</scope>
    <source>
        <strain evidence="1">PI 553951</strain>
    </source>
</reference>
<protein>
    <recommendedName>
        <fullName evidence="3">FAD-binding domain-containing protein</fullName>
    </recommendedName>
</protein>
<dbReference type="AlphaFoldDB" id="A0AAW1YN96"/>
<sequence length="67" mass="7238">MGSGSVWVSMGYCIQKCWSRNITVAGDAMHPMTPDLGQNEFLTPEDAVAWGQQFGKLITHSQGLVPG</sequence>
<comment type="caution">
    <text evidence="1">The sequence shown here is derived from an EMBL/GenBank/DDBJ whole genome shotgun (WGS) entry which is preliminary data.</text>
</comment>
<dbReference type="Gene3D" id="3.50.50.60">
    <property type="entry name" value="FAD/NAD(P)-binding domain"/>
    <property type="match status" value="1"/>
</dbReference>
<dbReference type="Proteomes" id="UP001457282">
    <property type="component" value="Unassembled WGS sequence"/>
</dbReference>
<evidence type="ECO:0000313" key="2">
    <source>
        <dbReference type="Proteomes" id="UP001457282"/>
    </source>
</evidence>
<dbReference type="InterPro" id="IPR036188">
    <property type="entry name" value="FAD/NAD-bd_sf"/>
</dbReference>